<protein>
    <submittedName>
        <fullName evidence="2">Uncharacterized protein</fullName>
    </submittedName>
</protein>
<evidence type="ECO:0000313" key="3">
    <source>
        <dbReference type="Proteomes" id="UP000244309"/>
    </source>
</evidence>
<feature type="transmembrane region" description="Helical" evidence="1">
    <location>
        <begin position="7"/>
        <end position="38"/>
    </location>
</feature>
<dbReference type="OrthoDB" id="4077555at2759"/>
<sequence>MSKLHKIGLYALVGGLIFADIFLRVSKMGIFACCLILLQLKRSIAIVGGFMETIAESFIDLLLTLAAFMLSVIEELQGPEIHQKSELHKKYSSLVAGVSEDIFKNLEEQNLGRPENEGDSINATSKHRFSSALQHYFQRRDRDAFATVV</sequence>
<dbReference type="AlphaFoldDB" id="A0A2V1AUW9"/>
<evidence type="ECO:0000256" key="1">
    <source>
        <dbReference type="SAM" id="Phobius"/>
    </source>
</evidence>
<dbReference type="RefSeq" id="XP_025342514.1">
    <property type="nucleotide sequence ID" value="XM_025484299.1"/>
</dbReference>
<reference evidence="2 3" key="1">
    <citation type="submission" date="2017-12" db="EMBL/GenBank/DDBJ databases">
        <title>Genome Sequence of a Multidrug-Resistant Candida haemulonii Isolate from a Patient with Chronic Leg Ulcers in Israel.</title>
        <authorList>
            <person name="Chow N.A."/>
            <person name="Gade L."/>
            <person name="Batra D."/>
            <person name="Rowe L.A."/>
            <person name="Ben-Ami R."/>
            <person name="Loparev V.N."/>
            <person name="Litvintseva A.P."/>
        </authorList>
    </citation>
    <scope>NUCLEOTIDE SEQUENCE [LARGE SCALE GENOMIC DNA]</scope>
    <source>
        <strain evidence="2 3">B11899</strain>
    </source>
</reference>
<keyword evidence="1" id="KW-1133">Transmembrane helix</keyword>
<keyword evidence="1" id="KW-0472">Membrane</keyword>
<accession>A0A2V1AUW9</accession>
<comment type="caution">
    <text evidence="2">The sequence shown here is derived from an EMBL/GenBank/DDBJ whole genome shotgun (WGS) entry which is preliminary data.</text>
</comment>
<gene>
    <name evidence="2" type="ORF">CXQ85_000556</name>
</gene>
<dbReference type="Proteomes" id="UP000244309">
    <property type="component" value="Unassembled WGS sequence"/>
</dbReference>
<organism evidence="2 3">
    <name type="scientific">Candidozyma haemuli</name>
    <dbReference type="NCBI Taxonomy" id="45357"/>
    <lineage>
        <taxon>Eukaryota</taxon>
        <taxon>Fungi</taxon>
        <taxon>Dikarya</taxon>
        <taxon>Ascomycota</taxon>
        <taxon>Saccharomycotina</taxon>
        <taxon>Pichiomycetes</taxon>
        <taxon>Metschnikowiaceae</taxon>
        <taxon>Candidozyma</taxon>
    </lineage>
</organism>
<keyword evidence="3" id="KW-1185">Reference proteome</keyword>
<keyword evidence="1" id="KW-0812">Transmembrane</keyword>
<evidence type="ECO:0000313" key="2">
    <source>
        <dbReference type="EMBL" id="PVH21574.1"/>
    </source>
</evidence>
<dbReference type="VEuPathDB" id="FungiDB:CXQ85_000556"/>
<dbReference type="EMBL" id="PKFO01000005">
    <property type="protein sequence ID" value="PVH21574.1"/>
    <property type="molecule type" value="Genomic_DNA"/>
</dbReference>
<proteinExistence type="predicted"/>
<dbReference type="GeneID" id="37005889"/>
<name>A0A2V1AUW9_9ASCO</name>